<evidence type="ECO:0000313" key="2">
    <source>
        <dbReference type="EnsemblMetazoa" id="GPAI038001-PA"/>
    </source>
</evidence>
<protein>
    <submittedName>
        <fullName evidence="2">Uncharacterized protein</fullName>
    </submittedName>
</protein>
<keyword evidence="1" id="KW-1133">Transmembrane helix</keyword>
<feature type="transmembrane region" description="Helical" evidence="1">
    <location>
        <begin position="53"/>
        <end position="70"/>
    </location>
</feature>
<reference evidence="2" key="2">
    <citation type="submission" date="2020-05" db="UniProtKB">
        <authorList>
            <consortium name="EnsemblMetazoa"/>
        </authorList>
    </citation>
    <scope>IDENTIFICATION</scope>
    <source>
        <strain evidence="2">IAEA</strain>
    </source>
</reference>
<dbReference type="VEuPathDB" id="VectorBase:GPAI038001"/>
<keyword evidence="1" id="KW-0812">Transmembrane</keyword>
<organism evidence="2 3">
    <name type="scientific">Glossina pallidipes</name>
    <name type="common">Tsetse fly</name>
    <dbReference type="NCBI Taxonomy" id="7398"/>
    <lineage>
        <taxon>Eukaryota</taxon>
        <taxon>Metazoa</taxon>
        <taxon>Ecdysozoa</taxon>
        <taxon>Arthropoda</taxon>
        <taxon>Hexapoda</taxon>
        <taxon>Insecta</taxon>
        <taxon>Pterygota</taxon>
        <taxon>Neoptera</taxon>
        <taxon>Endopterygota</taxon>
        <taxon>Diptera</taxon>
        <taxon>Brachycera</taxon>
        <taxon>Muscomorpha</taxon>
        <taxon>Hippoboscoidea</taxon>
        <taxon>Glossinidae</taxon>
        <taxon>Glossina</taxon>
    </lineage>
</organism>
<proteinExistence type="predicted"/>
<accession>A0A1B0A8Y2</accession>
<evidence type="ECO:0000313" key="3">
    <source>
        <dbReference type="Proteomes" id="UP000092445"/>
    </source>
</evidence>
<keyword evidence="1" id="KW-0472">Membrane</keyword>
<keyword evidence="3" id="KW-1185">Reference proteome</keyword>
<reference evidence="3" key="1">
    <citation type="submission" date="2014-03" db="EMBL/GenBank/DDBJ databases">
        <authorList>
            <person name="Aksoy S."/>
            <person name="Warren W."/>
            <person name="Wilson R.K."/>
        </authorList>
    </citation>
    <scope>NUCLEOTIDE SEQUENCE [LARGE SCALE GENOMIC DNA]</scope>
    <source>
        <strain evidence="3">IAEA</strain>
    </source>
</reference>
<dbReference type="AlphaFoldDB" id="A0A1B0A8Y2"/>
<evidence type="ECO:0000256" key="1">
    <source>
        <dbReference type="SAM" id="Phobius"/>
    </source>
</evidence>
<sequence length="146" mass="16523">MYDMKRVCTRELLHFRKVDPSEIRPVLTNTLKPSISDAHVSVWINAVTVTKEIALGALSGGWLLCVLVAVKKTFLYTTQFLTNVERAIITLGSLSPYFLDCNSRYISLLYLQLIEHLSVIATTVDSGEDEKNRTRSVLLHLWISNL</sequence>
<name>A0A1B0A8Y2_GLOPL</name>
<dbReference type="Proteomes" id="UP000092445">
    <property type="component" value="Unassembled WGS sequence"/>
</dbReference>
<dbReference type="EnsemblMetazoa" id="GPAI038001-RA">
    <property type="protein sequence ID" value="GPAI038001-PA"/>
    <property type="gene ID" value="GPAI038001"/>
</dbReference>